<dbReference type="PANTHER" id="PTHR31024">
    <property type="entry name" value="C-TYPE LECTIN"/>
    <property type="match status" value="1"/>
</dbReference>
<evidence type="ECO:0008006" key="5">
    <source>
        <dbReference type="Google" id="ProtNLM"/>
    </source>
</evidence>
<dbReference type="SMART" id="SM00034">
    <property type="entry name" value="CLECT"/>
    <property type="match status" value="1"/>
</dbReference>
<dbReference type="SUPFAM" id="SSF53300">
    <property type="entry name" value="vWA-like"/>
    <property type="match status" value="1"/>
</dbReference>
<evidence type="ECO:0000259" key="2">
    <source>
        <dbReference type="PROSITE" id="PS50234"/>
    </source>
</evidence>
<feature type="non-terminal residue" evidence="3">
    <location>
        <position position="1"/>
    </location>
</feature>
<feature type="domain" description="C-type lectin" evidence="1">
    <location>
        <begin position="217"/>
        <end position="321"/>
    </location>
</feature>
<evidence type="ECO:0000313" key="4">
    <source>
        <dbReference type="Proteomes" id="UP001432322"/>
    </source>
</evidence>
<protein>
    <recommendedName>
        <fullName evidence="5">C-type lectin</fullName>
    </recommendedName>
</protein>
<dbReference type="InterPro" id="IPR036465">
    <property type="entry name" value="vWFA_dom_sf"/>
</dbReference>
<name>A0AAV5VV31_9BILA</name>
<dbReference type="Gene3D" id="3.40.50.410">
    <property type="entry name" value="von Willebrand factor, type A domain"/>
    <property type="match status" value="1"/>
</dbReference>
<dbReference type="SUPFAM" id="SSF56436">
    <property type="entry name" value="C-type lectin-like"/>
    <property type="match status" value="1"/>
</dbReference>
<proteinExistence type="predicted"/>
<dbReference type="Pfam" id="PF00092">
    <property type="entry name" value="VWA"/>
    <property type="match status" value="1"/>
</dbReference>
<accession>A0AAV5VV31</accession>
<sequence length="334" mass="36498">SEIHIPAPSNQCAGSIEDAWVDAIFLVDASSGMTQLGLRKAEAFLKSVMRQMSVGEDSFQQSRVGIITYAAEAHVVRDLSRADNTSSSLHYDGDDDANLLSAFTAALDMFDNSTTTIYRQKVIIVAASAYREGGPEDALQAAKQFAISGGSVVTIDYRVQNSGLSPLASLATHGFAFTNDDQEVANLFNSLLHANCFCPHDFVSGNTTQYGSPDCGCYGDENIQADWADASDLCKDEGGSLLKIDSHDKQQAIDKLTTHSYWIGLRHDSLRGAFFWQDWTEAEYTRFAPSQPDLKVGDCVYSKHSLWYSAPCNGDKKGVFDHVYFCESRPCSAS</sequence>
<dbReference type="AlphaFoldDB" id="A0AAV5VV31"/>
<dbReference type="CDD" id="cd00037">
    <property type="entry name" value="CLECT"/>
    <property type="match status" value="1"/>
</dbReference>
<evidence type="ECO:0000313" key="3">
    <source>
        <dbReference type="EMBL" id="GMT22577.1"/>
    </source>
</evidence>
<keyword evidence="4" id="KW-1185">Reference proteome</keyword>
<feature type="domain" description="VWFA" evidence="2">
    <location>
        <begin position="22"/>
        <end position="191"/>
    </location>
</feature>
<comment type="caution">
    <text evidence="3">The sequence shown here is derived from an EMBL/GenBank/DDBJ whole genome shotgun (WGS) entry which is preliminary data.</text>
</comment>
<dbReference type="InterPro" id="IPR016186">
    <property type="entry name" value="C-type_lectin-like/link_sf"/>
</dbReference>
<reference evidence="3" key="1">
    <citation type="submission" date="2023-10" db="EMBL/GenBank/DDBJ databases">
        <title>Genome assembly of Pristionchus species.</title>
        <authorList>
            <person name="Yoshida K."/>
            <person name="Sommer R.J."/>
        </authorList>
    </citation>
    <scope>NUCLEOTIDE SEQUENCE</scope>
    <source>
        <strain evidence="3">RS5133</strain>
    </source>
</reference>
<dbReference type="EMBL" id="BTSY01000004">
    <property type="protein sequence ID" value="GMT22577.1"/>
    <property type="molecule type" value="Genomic_DNA"/>
</dbReference>
<dbReference type="InterPro" id="IPR016187">
    <property type="entry name" value="CTDL_fold"/>
</dbReference>
<dbReference type="PROSITE" id="PS50041">
    <property type="entry name" value="C_TYPE_LECTIN_2"/>
    <property type="match status" value="1"/>
</dbReference>
<evidence type="ECO:0000259" key="1">
    <source>
        <dbReference type="PROSITE" id="PS50041"/>
    </source>
</evidence>
<dbReference type="SMART" id="SM00327">
    <property type="entry name" value="VWA"/>
    <property type="match status" value="1"/>
</dbReference>
<dbReference type="InterPro" id="IPR001304">
    <property type="entry name" value="C-type_lectin-like"/>
</dbReference>
<dbReference type="Proteomes" id="UP001432322">
    <property type="component" value="Unassembled WGS sequence"/>
</dbReference>
<organism evidence="3 4">
    <name type="scientific">Pristionchus fissidentatus</name>
    <dbReference type="NCBI Taxonomy" id="1538716"/>
    <lineage>
        <taxon>Eukaryota</taxon>
        <taxon>Metazoa</taxon>
        <taxon>Ecdysozoa</taxon>
        <taxon>Nematoda</taxon>
        <taxon>Chromadorea</taxon>
        <taxon>Rhabditida</taxon>
        <taxon>Rhabditina</taxon>
        <taxon>Diplogasteromorpha</taxon>
        <taxon>Diplogasteroidea</taxon>
        <taxon>Neodiplogasteridae</taxon>
        <taxon>Pristionchus</taxon>
    </lineage>
</organism>
<dbReference type="Pfam" id="PF00059">
    <property type="entry name" value="Lectin_C"/>
    <property type="match status" value="1"/>
</dbReference>
<dbReference type="Gene3D" id="3.10.100.10">
    <property type="entry name" value="Mannose-Binding Protein A, subunit A"/>
    <property type="match status" value="1"/>
</dbReference>
<dbReference type="PROSITE" id="PS50234">
    <property type="entry name" value="VWFA"/>
    <property type="match status" value="1"/>
</dbReference>
<dbReference type="InterPro" id="IPR002035">
    <property type="entry name" value="VWF_A"/>
</dbReference>
<gene>
    <name evidence="3" type="ORF">PFISCL1PPCAC_13874</name>
</gene>
<feature type="non-terminal residue" evidence="3">
    <location>
        <position position="334"/>
    </location>
</feature>
<dbReference type="PANTHER" id="PTHR31024:SF3">
    <property type="entry name" value="C-TYPE LECTIN-RELATED"/>
    <property type="match status" value="1"/>
</dbReference>